<dbReference type="GO" id="GO:0004349">
    <property type="term" value="F:glutamate 5-kinase activity"/>
    <property type="evidence" value="ECO:0007669"/>
    <property type="project" value="UniProtKB-EC"/>
</dbReference>
<dbReference type="InterPro" id="IPR036974">
    <property type="entry name" value="PUA_sf"/>
</dbReference>
<dbReference type="InterPro" id="IPR005715">
    <property type="entry name" value="Glu_5kinase/COase_Synthase"/>
</dbReference>
<dbReference type="PANTHER" id="PTHR43654:SF1">
    <property type="entry name" value="ISOPENTENYL PHOSPHATE KINASE"/>
    <property type="match status" value="1"/>
</dbReference>
<keyword evidence="3" id="KW-0641">Proline biosynthesis</keyword>
<dbReference type="PANTHER" id="PTHR43654">
    <property type="entry name" value="GLUTAMATE 5-KINASE"/>
    <property type="match status" value="1"/>
</dbReference>
<feature type="domain" description="PUA" evidence="8">
    <location>
        <begin position="171"/>
        <end position="253"/>
    </location>
</feature>
<dbReference type="FunFam" id="2.30.130.10:FF:000007">
    <property type="entry name" value="Glutamate 5-kinase"/>
    <property type="match status" value="1"/>
</dbReference>
<dbReference type="SUPFAM" id="SSF88697">
    <property type="entry name" value="PUA domain-like"/>
    <property type="match status" value="1"/>
</dbReference>
<dbReference type="InterPro" id="IPR015947">
    <property type="entry name" value="PUA-like_sf"/>
</dbReference>
<dbReference type="EMBL" id="UOEE01000265">
    <property type="protein sequence ID" value="VAV98631.1"/>
    <property type="molecule type" value="Genomic_DNA"/>
</dbReference>
<evidence type="ECO:0000256" key="5">
    <source>
        <dbReference type="ARBA" id="ARBA00022741"/>
    </source>
</evidence>
<reference evidence="9" key="1">
    <citation type="submission" date="2018-06" db="EMBL/GenBank/DDBJ databases">
        <authorList>
            <person name="Zhirakovskaya E."/>
        </authorList>
    </citation>
    <scope>NUCLEOTIDE SEQUENCE</scope>
</reference>
<keyword evidence="7" id="KW-0067">ATP-binding</keyword>
<organism evidence="9">
    <name type="scientific">hydrothermal vent metagenome</name>
    <dbReference type="NCBI Taxonomy" id="652676"/>
    <lineage>
        <taxon>unclassified sequences</taxon>
        <taxon>metagenomes</taxon>
        <taxon>ecological metagenomes</taxon>
    </lineage>
</organism>
<keyword evidence="5" id="KW-0547">Nucleotide-binding</keyword>
<dbReference type="Pfam" id="PF01472">
    <property type="entry name" value="PUA"/>
    <property type="match status" value="1"/>
</dbReference>
<dbReference type="PROSITE" id="PS50890">
    <property type="entry name" value="PUA"/>
    <property type="match status" value="1"/>
</dbReference>
<proteinExistence type="predicted"/>
<evidence type="ECO:0000259" key="8">
    <source>
        <dbReference type="SMART" id="SM00359"/>
    </source>
</evidence>
<dbReference type="AlphaFoldDB" id="A0A3B0S6S1"/>
<dbReference type="GO" id="GO:0005524">
    <property type="term" value="F:ATP binding"/>
    <property type="evidence" value="ECO:0007669"/>
    <property type="project" value="UniProtKB-KW"/>
</dbReference>
<dbReference type="InterPro" id="IPR001057">
    <property type="entry name" value="Glu/AcGlu_kinase"/>
</dbReference>
<dbReference type="InterPro" id="IPR001048">
    <property type="entry name" value="Asp/Glu/Uridylate_kinase"/>
</dbReference>
<sequence>GDTEERRRYLNARNTIATLLRLGAVPVINENDTVATSEIRVGDNDRLAARVASMISADCLILLSNVTGLYTSSPDTDDAAEVLAQVKQITPEIDAMVSGKISNMGKGGMATKIAAARIAMAAGIHMAIADGRQSNPLKAIEKDSLCTWFLPAATPVAARKKWIAGSLEPRGKIIIDDGAASALNSGKSLLPAGVIKVTGTFGRGDALSVISAQGVELARGLSAYGADDARLIMGHKSSDIEEVLGYRGRSEMIHRDDLVLMKGSGT</sequence>
<evidence type="ECO:0000256" key="1">
    <source>
        <dbReference type="ARBA" id="ARBA00022490"/>
    </source>
</evidence>
<keyword evidence="2" id="KW-0028">Amino-acid biosynthesis</keyword>
<dbReference type="NCBIfam" id="TIGR01027">
    <property type="entry name" value="proB"/>
    <property type="match status" value="1"/>
</dbReference>
<dbReference type="GO" id="GO:0008652">
    <property type="term" value="P:amino acid biosynthetic process"/>
    <property type="evidence" value="ECO:0007669"/>
    <property type="project" value="UniProtKB-KW"/>
</dbReference>
<dbReference type="PRINTS" id="PR00474">
    <property type="entry name" value="GLU5KINASE"/>
</dbReference>
<evidence type="ECO:0000256" key="2">
    <source>
        <dbReference type="ARBA" id="ARBA00022605"/>
    </source>
</evidence>
<dbReference type="Gene3D" id="3.40.1160.10">
    <property type="entry name" value="Acetylglutamate kinase-like"/>
    <property type="match status" value="1"/>
</dbReference>
<name>A0A3B0S6S1_9ZZZZ</name>
<dbReference type="PROSITE" id="PS00902">
    <property type="entry name" value="GLUTAMATE_5_KINASE"/>
    <property type="match status" value="1"/>
</dbReference>
<feature type="non-terminal residue" evidence="9">
    <location>
        <position position="1"/>
    </location>
</feature>
<evidence type="ECO:0000256" key="6">
    <source>
        <dbReference type="ARBA" id="ARBA00022777"/>
    </source>
</evidence>
<keyword evidence="6 9" id="KW-0418">Kinase</keyword>
<evidence type="ECO:0000313" key="9">
    <source>
        <dbReference type="EMBL" id="VAV98631.1"/>
    </source>
</evidence>
<dbReference type="SUPFAM" id="SSF53633">
    <property type="entry name" value="Carbamate kinase-like"/>
    <property type="match status" value="1"/>
</dbReference>
<dbReference type="GO" id="GO:0005829">
    <property type="term" value="C:cytosol"/>
    <property type="evidence" value="ECO:0007669"/>
    <property type="project" value="TreeGrafter"/>
</dbReference>
<dbReference type="Pfam" id="PF00696">
    <property type="entry name" value="AA_kinase"/>
    <property type="match status" value="1"/>
</dbReference>
<dbReference type="Gene3D" id="2.30.130.10">
    <property type="entry name" value="PUA domain"/>
    <property type="match status" value="1"/>
</dbReference>
<evidence type="ECO:0000256" key="7">
    <source>
        <dbReference type="ARBA" id="ARBA00022840"/>
    </source>
</evidence>
<dbReference type="EC" id="2.7.2.11" evidence="9"/>
<dbReference type="PIRSF" id="PIRSF000729">
    <property type="entry name" value="GK"/>
    <property type="match status" value="1"/>
</dbReference>
<keyword evidence="4 9" id="KW-0808">Transferase</keyword>
<gene>
    <name evidence="9" type="ORF">MNBD_ALPHA06-523</name>
</gene>
<dbReference type="InterPro" id="IPR011529">
    <property type="entry name" value="Glu_5kinase"/>
</dbReference>
<protein>
    <submittedName>
        <fullName evidence="9">Glutamate 5-kinase / RNA-binding C-terminal domain PUA</fullName>
        <ecNumber evidence="9">2.7.2.11</ecNumber>
    </submittedName>
</protein>
<evidence type="ECO:0000256" key="4">
    <source>
        <dbReference type="ARBA" id="ARBA00022679"/>
    </source>
</evidence>
<keyword evidence="1" id="KW-0963">Cytoplasm</keyword>
<dbReference type="InterPro" id="IPR036393">
    <property type="entry name" value="AceGlu_kinase-like_sf"/>
</dbReference>
<dbReference type="SMART" id="SM00359">
    <property type="entry name" value="PUA"/>
    <property type="match status" value="1"/>
</dbReference>
<dbReference type="FunFam" id="3.40.1160.10:FF:000006">
    <property type="entry name" value="Glutamate 5-kinase"/>
    <property type="match status" value="1"/>
</dbReference>
<dbReference type="InterPro" id="IPR019797">
    <property type="entry name" value="Glutamate_5-kinase_CS"/>
</dbReference>
<evidence type="ECO:0000256" key="3">
    <source>
        <dbReference type="ARBA" id="ARBA00022650"/>
    </source>
</evidence>
<dbReference type="InterPro" id="IPR002478">
    <property type="entry name" value="PUA"/>
</dbReference>
<accession>A0A3B0S6S1</accession>
<dbReference type="GO" id="GO:0003723">
    <property type="term" value="F:RNA binding"/>
    <property type="evidence" value="ECO:0007669"/>
    <property type="project" value="InterPro"/>
</dbReference>
<dbReference type="CDD" id="cd21157">
    <property type="entry name" value="PUA_G5K"/>
    <property type="match status" value="1"/>
</dbReference>